<evidence type="ECO:0000259" key="4">
    <source>
        <dbReference type="Pfam" id="PF17103"/>
    </source>
</evidence>
<dbReference type="GO" id="GO:0005794">
    <property type="term" value="C:Golgi apparatus"/>
    <property type="evidence" value="ECO:0007669"/>
    <property type="project" value="TreeGrafter"/>
</dbReference>
<name>A0A165FK24_9APHY</name>
<proteinExistence type="predicted"/>
<organism evidence="5 6">
    <name type="scientific">Laetiporus sulphureus 93-53</name>
    <dbReference type="NCBI Taxonomy" id="1314785"/>
    <lineage>
        <taxon>Eukaryota</taxon>
        <taxon>Fungi</taxon>
        <taxon>Dikarya</taxon>
        <taxon>Basidiomycota</taxon>
        <taxon>Agaricomycotina</taxon>
        <taxon>Agaricomycetes</taxon>
        <taxon>Polyporales</taxon>
        <taxon>Laetiporus</taxon>
    </lineage>
</organism>
<dbReference type="GeneID" id="63825304"/>
<dbReference type="STRING" id="1314785.A0A165FK24"/>
<dbReference type="RefSeq" id="XP_040766830.1">
    <property type="nucleotide sequence ID" value="XM_040908275.1"/>
</dbReference>
<evidence type="ECO:0000313" key="6">
    <source>
        <dbReference type="Proteomes" id="UP000076871"/>
    </source>
</evidence>
<reference evidence="5 6" key="1">
    <citation type="journal article" date="2016" name="Mol. Biol. Evol.">
        <title>Comparative Genomics of Early-Diverging Mushroom-Forming Fungi Provides Insights into the Origins of Lignocellulose Decay Capabilities.</title>
        <authorList>
            <person name="Nagy L.G."/>
            <person name="Riley R."/>
            <person name="Tritt A."/>
            <person name="Adam C."/>
            <person name="Daum C."/>
            <person name="Floudas D."/>
            <person name="Sun H."/>
            <person name="Yadav J.S."/>
            <person name="Pangilinan J."/>
            <person name="Larsson K.H."/>
            <person name="Matsuura K."/>
            <person name="Barry K."/>
            <person name="Labutti K."/>
            <person name="Kuo R."/>
            <person name="Ohm R.A."/>
            <person name="Bhattacharya S.S."/>
            <person name="Shirouzu T."/>
            <person name="Yoshinaga Y."/>
            <person name="Martin F.M."/>
            <person name="Grigoriev I.V."/>
            <person name="Hibbett D.S."/>
        </authorList>
    </citation>
    <scope>NUCLEOTIDE SEQUENCE [LARGE SCALE GENOMIC DNA]</scope>
    <source>
        <strain evidence="5 6">93-53</strain>
    </source>
</reference>
<keyword evidence="1" id="KW-0808">Transferase</keyword>
<feature type="transmembrane region" description="Helical" evidence="2">
    <location>
        <begin position="20"/>
        <end position="40"/>
    </location>
</feature>
<dbReference type="InterPro" id="IPR047141">
    <property type="entry name" value="Stealth"/>
</dbReference>
<evidence type="ECO:0000256" key="2">
    <source>
        <dbReference type="SAM" id="Phobius"/>
    </source>
</evidence>
<dbReference type="InParanoid" id="A0A165FK24"/>
<dbReference type="InterPro" id="IPR031356">
    <property type="entry name" value="Stealth_CR4"/>
</dbReference>
<dbReference type="PANTHER" id="PTHR24045:SF0">
    <property type="entry name" value="N-ACETYLGLUCOSAMINE-1-PHOSPHOTRANSFERASE SUBUNITS ALPHA_BETA"/>
    <property type="match status" value="1"/>
</dbReference>
<keyword evidence="6" id="KW-1185">Reference proteome</keyword>
<dbReference type="EMBL" id="KV427612">
    <property type="protein sequence ID" value="KZT09090.1"/>
    <property type="molecule type" value="Genomic_DNA"/>
</dbReference>
<accession>A0A165FK24</accession>
<dbReference type="InterPro" id="IPR031357">
    <property type="entry name" value="Stealth_CR3"/>
</dbReference>
<dbReference type="AlphaFoldDB" id="A0A165FK24"/>
<keyword evidence="2" id="KW-1133">Transmembrane helix</keyword>
<keyword evidence="2" id="KW-0472">Membrane</keyword>
<dbReference type="GO" id="GO:0003976">
    <property type="term" value="F:UDP-N-acetylglucosamine-lysosomal-enzyme N-acetylglucosaminephosphotransferase activity"/>
    <property type="evidence" value="ECO:0007669"/>
    <property type="project" value="TreeGrafter"/>
</dbReference>
<dbReference type="OrthoDB" id="263283at2759"/>
<dbReference type="Pfam" id="PF17102">
    <property type="entry name" value="Stealth_CR3"/>
    <property type="match status" value="1"/>
</dbReference>
<evidence type="ECO:0000259" key="3">
    <source>
        <dbReference type="Pfam" id="PF17102"/>
    </source>
</evidence>
<evidence type="ECO:0008006" key="7">
    <source>
        <dbReference type="Google" id="ProtNLM"/>
    </source>
</evidence>
<evidence type="ECO:0000313" key="5">
    <source>
        <dbReference type="EMBL" id="KZT09090.1"/>
    </source>
</evidence>
<keyword evidence="2" id="KW-0812">Transmembrane</keyword>
<dbReference type="GO" id="GO:0046835">
    <property type="term" value="P:carbohydrate phosphorylation"/>
    <property type="evidence" value="ECO:0007669"/>
    <property type="project" value="TreeGrafter"/>
</dbReference>
<feature type="domain" description="Stealth protein CR4 conserved region 4" evidence="4">
    <location>
        <begin position="618"/>
        <end position="664"/>
    </location>
</feature>
<feature type="domain" description="Stealth protein CR3 conserved region 3" evidence="3">
    <location>
        <begin position="316"/>
        <end position="368"/>
    </location>
</feature>
<protein>
    <recommendedName>
        <fullName evidence="7">Stealth protein CR3 conserved region 3 domain-containing protein</fullName>
    </recommendedName>
</protein>
<dbReference type="Proteomes" id="UP000076871">
    <property type="component" value="Unassembled WGS sequence"/>
</dbReference>
<dbReference type="Pfam" id="PF17103">
    <property type="entry name" value="Stealth_CR4"/>
    <property type="match status" value="1"/>
</dbReference>
<sequence length="665" mass="75316">MRNYLPANYGNLYFQRKRALRVAAFTGALLTLFLLLRHTLVDVDDIGLSELALSAQLIEFSQYLPFKAARLPLPSPPRTPLRPVRELSDSCLEAHFARGELCHAEQIQPVDILWTWVNGSDVLLDEAKSSAQSHYSPNDPYRPAKATSQARMYRDHDELRYSMRSVLTNFKGHASRFRLLTSDFPMPDWLTDKLEVHDPKSWRLGQMPQWLDLSRGTASNKWEEGGVELSIIHHAEVFRPYVGTSFNRNDDTFMVNELSPVSFYTSSYGIVIHMQPDLLVKPARVTDRTIGEWRSLSETNYLLSQRFGARYRPYVAHEPKTASRALLQEMAVVWPESFAKTATHTFRETERGDGDVYALFMHAHFVVERAREALLWAWVVARVGGVDGSWGEKEATQAWAELGGVLGENELEVQSGFRDTMVKERVAKVLEESGFKPQSLTSYAFSSLDGYPYSGLGTRGQQHWPTFTPGTDEKGLPSCSISFDECFSPNASNRASDIFKGIAFDKLQCGDCVIKALVRASGSQGLSAFLPLPELVMPPVAAPAAGTHRTDEEPHLPLVHDWHDGDFSLRAVVGTTHNVNVRQWILQLMQRYRYVIRDTPSAFERLTSPGQVSSMLRRIERNPNVALLCLNDDVMKESWNNQVTDVLKTWFDSHWGQPATWEQQY</sequence>
<evidence type="ECO:0000256" key="1">
    <source>
        <dbReference type="ARBA" id="ARBA00022679"/>
    </source>
</evidence>
<dbReference type="PANTHER" id="PTHR24045">
    <property type="match status" value="1"/>
</dbReference>
<gene>
    <name evidence="5" type="ORF">LAESUDRAFT_722792</name>
</gene>